<evidence type="ECO:0000313" key="1">
    <source>
        <dbReference type="Ensembl" id="ENSOCUP00000027235.1"/>
    </source>
</evidence>
<proteinExistence type="predicted"/>
<sequence length="105" mass="12492">MKMLLYDFSLCEAMNIMFWNMFIEWVPESFFAHQTQALRLGIMAQCCFSPRTPLSCEFFLLSMYSLQVPKRILQINFELSHFNMSTKVKVVLYPEFSLSAIDWRL</sequence>
<evidence type="ECO:0000313" key="2">
    <source>
        <dbReference type="Proteomes" id="UP000001811"/>
    </source>
</evidence>
<accession>A0A5F9C0M9</accession>
<dbReference type="InParanoid" id="A0A5F9C0M9"/>
<keyword evidence="2" id="KW-1185">Reference proteome</keyword>
<dbReference type="Ensembl" id="ENSOCUT00000040755.1">
    <property type="protein sequence ID" value="ENSOCUP00000027235.1"/>
    <property type="gene ID" value="ENSOCUG00000038796.1"/>
</dbReference>
<reference evidence="1" key="3">
    <citation type="submission" date="2025-09" db="UniProtKB">
        <authorList>
            <consortium name="Ensembl"/>
        </authorList>
    </citation>
    <scope>IDENTIFICATION</scope>
    <source>
        <strain evidence="1">Thorbecke</strain>
    </source>
</reference>
<name>A0A5F9C0M9_RABIT</name>
<organism evidence="1 2">
    <name type="scientific">Oryctolagus cuniculus</name>
    <name type="common">Rabbit</name>
    <dbReference type="NCBI Taxonomy" id="9986"/>
    <lineage>
        <taxon>Eukaryota</taxon>
        <taxon>Metazoa</taxon>
        <taxon>Chordata</taxon>
        <taxon>Craniata</taxon>
        <taxon>Vertebrata</taxon>
        <taxon>Euteleostomi</taxon>
        <taxon>Mammalia</taxon>
        <taxon>Eutheria</taxon>
        <taxon>Euarchontoglires</taxon>
        <taxon>Glires</taxon>
        <taxon>Lagomorpha</taxon>
        <taxon>Leporidae</taxon>
        <taxon>Oryctolagus</taxon>
    </lineage>
</organism>
<dbReference type="Proteomes" id="UP000001811">
    <property type="component" value="Unplaced"/>
</dbReference>
<dbReference type="GeneTree" id="ENSGT00980000203075"/>
<reference evidence="1 2" key="1">
    <citation type="journal article" date="2011" name="Nature">
        <title>A high-resolution map of human evolutionary constraint using 29 mammals.</title>
        <authorList>
            <person name="Lindblad-Toh K."/>
            <person name="Garber M."/>
            <person name="Zuk O."/>
            <person name="Lin M.F."/>
            <person name="Parker B.J."/>
            <person name="Washietl S."/>
            <person name="Kheradpour P."/>
            <person name="Ernst J."/>
            <person name="Jordan G."/>
            <person name="Mauceli E."/>
            <person name="Ward L.D."/>
            <person name="Lowe C.B."/>
            <person name="Holloway A.K."/>
            <person name="Clamp M."/>
            <person name="Gnerre S."/>
            <person name="Alfoldi J."/>
            <person name="Beal K."/>
            <person name="Chang J."/>
            <person name="Clawson H."/>
            <person name="Cuff J."/>
            <person name="Di Palma F."/>
            <person name="Fitzgerald S."/>
            <person name="Flicek P."/>
            <person name="Guttman M."/>
            <person name="Hubisz M.J."/>
            <person name="Jaffe D.B."/>
            <person name="Jungreis I."/>
            <person name="Kent W.J."/>
            <person name="Kostka D."/>
            <person name="Lara M."/>
            <person name="Martins A.L."/>
            <person name="Massingham T."/>
            <person name="Moltke I."/>
            <person name="Raney B.J."/>
            <person name="Rasmussen M.D."/>
            <person name="Robinson J."/>
            <person name="Stark A."/>
            <person name="Vilella A.J."/>
            <person name="Wen J."/>
            <person name="Xie X."/>
            <person name="Zody M.C."/>
            <person name="Baldwin J."/>
            <person name="Bloom T."/>
            <person name="Chin C.W."/>
            <person name="Heiman D."/>
            <person name="Nicol R."/>
            <person name="Nusbaum C."/>
            <person name="Young S."/>
            <person name="Wilkinson J."/>
            <person name="Worley K.C."/>
            <person name="Kovar C.L."/>
            <person name="Muzny D.M."/>
            <person name="Gibbs R.A."/>
            <person name="Cree A."/>
            <person name="Dihn H.H."/>
            <person name="Fowler G."/>
            <person name="Jhangiani S."/>
            <person name="Joshi V."/>
            <person name="Lee S."/>
            <person name="Lewis L.R."/>
            <person name="Nazareth L.V."/>
            <person name="Okwuonu G."/>
            <person name="Santibanez J."/>
            <person name="Warren W.C."/>
            <person name="Mardis E.R."/>
            <person name="Weinstock G.M."/>
            <person name="Wilson R.K."/>
            <person name="Delehaunty K."/>
            <person name="Dooling D."/>
            <person name="Fronik C."/>
            <person name="Fulton L."/>
            <person name="Fulton B."/>
            <person name="Graves T."/>
            <person name="Minx P."/>
            <person name="Sodergren E."/>
            <person name="Birney E."/>
            <person name="Margulies E.H."/>
            <person name="Herrero J."/>
            <person name="Green E.D."/>
            <person name="Haussler D."/>
            <person name="Siepel A."/>
            <person name="Goldman N."/>
            <person name="Pollard K.S."/>
            <person name="Pedersen J.S."/>
            <person name="Lander E.S."/>
            <person name="Kellis M."/>
        </authorList>
    </citation>
    <scope>NUCLEOTIDE SEQUENCE [LARGE SCALE GENOMIC DNA]</scope>
    <source>
        <strain evidence="2">Thorbecke</strain>
    </source>
</reference>
<dbReference type="AlphaFoldDB" id="A0A5F9C0M9"/>
<dbReference type="Bgee" id="ENSOCUG00000038796">
    <property type="expression patterns" value="Expressed in autopod skin and 11 other cell types or tissues"/>
</dbReference>
<protein>
    <submittedName>
        <fullName evidence="1">Uncharacterized protein</fullName>
    </submittedName>
</protein>
<reference evidence="1" key="2">
    <citation type="submission" date="2025-08" db="UniProtKB">
        <authorList>
            <consortium name="Ensembl"/>
        </authorList>
    </citation>
    <scope>IDENTIFICATION</scope>
    <source>
        <strain evidence="1">Thorbecke</strain>
    </source>
</reference>